<evidence type="ECO:0000313" key="3">
    <source>
        <dbReference type="EMBL" id="KAK9918058.1"/>
    </source>
</evidence>
<comment type="caution">
    <text evidence="3">The sequence shown here is derived from an EMBL/GenBank/DDBJ whole genome shotgun (WGS) entry which is preliminary data.</text>
</comment>
<feature type="region of interest" description="Disordered" evidence="2">
    <location>
        <begin position="1227"/>
        <end position="1374"/>
    </location>
</feature>
<name>A0ABR2Z1K6_9CHLO</name>
<sequence length="1467" mass="157474">MQGSAGGMHPAIGVLNNRKANTGAGLCLTDKAGRLIKQSAMPPPRLLSPFRAGSLKLRSAPSDQSGEVPTSPLGEVMAERLRSDSSAVSSPFGREVPPEVVPTVVRLRGGSDGADRDESAECAESHPAWGSPLETGQRGPARGQQMLDEVARLAENNAALQDEVERLRTALEPKEDELATLHAVNARLAEENAELSAAVEAAERRMTDAASSAADQHTSAALAAAEEEVRSLRSDNATLAGEVEQMNRVASYVGSRVAKVLAGARRANNYNAALVGELKRWNKRLEGENTRLYAVIDRLNLRGSDACSDTCSQLSDPPSVYGHREDQARGDSAVLVKRLEDQIKSLQREISLPQDGLAQLQPKPDGSSPSPSSSSEGSMAVVPKENDQLAVARLGSPRVVANLGEIQAANSKMAEELEKVNSDLAQALKGLQEAEEAREKAAAAAAEAAALAGQAKALGREAKIGRELRDENYRLEEALQKTQRQVAELEEEIEGLEEELERQSTAAAEANQARESLGALTAEAESLRLQLTASKTELGELHSIILAASKAELGELRSAKAALAEQLECLRGENKQLLQRSALADSLAAEADALRQQVAEVTELRGTTTRQDGEVRQLRAHNQELGQKAALVAVLTAEAAALKAQIEAKELLVKEQAGRLAELERLRAEAQALRNSLAAARAEALGHEQRASALPSLTAELSALKMQVADMDALRSRQGEAAHLITVLREEIQMHREQVDALKGENRDMGASSALASSKAAEAEAKLVDAERTIAALREEMSSQREQLDALKKENRELHAGAAAASTAAAEAAARIGDLSSRLEAAEKLSAKLQQQVKKLERERDALPTSEAVAELQSKVAELEGQVRAERKAQRDLKLVLAAAERQSQSDCSDKTDLSAKLAAVEKEHAEEREQFRDLEERLMRTEQFADQTLAAQNRLEADATRLQDDLAGEKVAKGEIQEQLAAAVQRERAAAKKLDEAAAEADSIRSRLARAETALQAERAQHDKLAISRKGLEDRHAAKTELCKKLEERALAKAAACKQLTQQLQLATQEKASLASQLAVLQALHTRDADSSRKEAAVLAAEAEKLRAELQRTQAASRQLAAGGQAEAVRAAGESERLEHELAAARSAHCRAVEGGKQAVEDANQTHAEVVDRLQAEVRAAVAAREKAEATLSSRLAASEEAELELKADLAKAEAALKGERRARADLERRVGVAEARIAEAKGKLSAPEGKPPGSDRDAKPWPAPQPPVSQQAAPQLPAQLPEVAEPGSSLWVTLPSPRTFGEPEEALKLHTPEKSTEPPRKASPKPSGVLFVDPKPPPKPQPQAKKSGIISPLLFWRRSSASEPEEAHSDSSPEPEQASPRGNAHEGALDDVDDLMAKLAEQQVHNAFEQHVGATDVEGFMRALGFQRWNGSCKDPGDVFGQAIMATSALDHAGKSTWDRELAAAAHQLLIEWQQELTEDD</sequence>
<evidence type="ECO:0000256" key="2">
    <source>
        <dbReference type="SAM" id="MobiDB-lite"/>
    </source>
</evidence>
<dbReference type="PANTHER" id="PTHR43941">
    <property type="entry name" value="STRUCTURAL MAINTENANCE OF CHROMOSOMES PROTEIN 2"/>
    <property type="match status" value="1"/>
</dbReference>
<reference evidence="3 4" key="1">
    <citation type="journal article" date="2024" name="Nat. Commun.">
        <title>Phylogenomics reveals the evolutionary origins of lichenization in chlorophyte algae.</title>
        <authorList>
            <person name="Puginier C."/>
            <person name="Libourel C."/>
            <person name="Otte J."/>
            <person name="Skaloud P."/>
            <person name="Haon M."/>
            <person name="Grisel S."/>
            <person name="Petersen M."/>
            <person name="Berrin J.G."/>
            <person name="Delaux P.M."/>
            <person name="Dal Grande F."/>
            <person name="Keller J."/>
        </authorList>
    </citation>
    <scope>NUCLEOTIDE SEQUENCE [LARGE SCALE GENOMIC DNA]</scope>
    <source>
        <strain evidence="3 4">SAG 216-7</strain>
    </source>
</reference>
<feature type="region of interest" description="Disordered" evidence="2">
    <location>
        <begin position="353"/>
        <end position="381"/>
    </location>
</feature>
<feature type="region of interest" description="Disordered" evidence="2">
    <location>
        <begin position="307"/>
        <end position="327"/>
    </location>
</feature>
<feature type="coiled-coil region" evidence="1">
    <location>
        <begin position="414"/>
        <end position="604"/>
    </location>
</feature>
<feature type="coiled-coil region" evidence="1">
    <location>
        <begin position="143"/>
        <end position="242"/>
    </location>
</feature>
<proteinExistence type="predicted"/>
<evidence type="ECO:0000313" key="4">
    <source>
        <dbReference type="Proteomes" id="UP001491310"/>
    </source>
</evidence>
<accession>A0ABR2Z1K6</accession>
<protein>
    <submittedName>
        <fullName evidence="3">Uncharacterized protein</fullName>
    </submittedName>
</protein>
<feature type="coiled-coil region" evidence="1">
    <location>
        <begin position="725"/>
        <end position="922"/>
    </location>
</feature>
<feature type="coiled-coil region" evidence="1">
    <location>
        <begin position="979"/>
        <end position="1101"/>
    </location>
</feature>
<feature type="region of interest" description="Disordered" evidence="2">
    <location>
        <begin position="108"/>
        <end position="141"/>
    </location>
</feature>
<dbReference type="SUPFAM" id="SSF90257">
    <property type="entry name" value="Myosin rod fragments"/>
    <property type="match status" value="1"/>
</dbReference>
<dbReference type="Proteomes" id="UP001491310">
    <property type="component" value="Unassembled WGS sequence"/>
</dbReference>
<feature type="compositionally biased region" description="Low complexity" evidence="2">
    <location>
        <begin position="1254"/>
        <end position="1267"/>
    </location>
</feature>
<gene>
    <name evidence="3" type="ORF">WJX75_000856</name>
</gene>
<feature type="region of interest" description="Disordered" evidence="2">
    <location>
        <begin position="38"/>
        <end position="71"/>
    </location>
</feature>
<feature type="compositionally biased region" description="Basic and acidic residues" evidence="2">
    <location>
        <begin position="1291"/>
        <end position="1306"/>
    </location>
</feature>
<keyword evidence="1" id="KW-0175">Coiled coil</keyword>
<dbReference type="PANTHER" id="PTHR43941:SF12">
    <property type="entry name" value="CRESTIN"/>
    <property type="match status" value="1"/>
</dbReference>
<dbReference type="EMBL" id="JALJOT010000001">
    <property type="protein sequence ID" value="KAK9918058.1"/>
    <property type="molecule type" value="Genomic_DNA"/>
</dbReference>
<keyword evidence="4" id="KW-1185">Reference proteome</keyword>
<feature type="coiled-coil region" evidence="1">
    <location>
        <begin position="632"/>
        <end position="690"/>
    </location>
</feature>
<organism evidence="3 4">
    <name type="scientific">Coccomyxa subellipsoidea</name>
    <dbReference type="NCBI Taxonomy" id="248742"/>
    <lineage>
        <taxon>Eukaryota</taxon>
        <taxon>Viridiplantae</taxon>
        <taxon>Chlorophyta</taxon>
        <taxon>core chlorophytes</taxon>
        <taxon>Trebouxiophyceae</taxon>
        <taxon>Trebouxiophyceae incertae sedis</taxon>
        <taxon>Coccomyxaceae</taxon>
        <taxon>Coccomyxa</taxon>
    </lineage>
</organism>
<evidence type="ECO:0000256" key="1">
    <source>
        <dbReference type="SAM" id="Coils"/>
    </source>
</evidence>
<feature type="compositionally biased region" description="Polar residues" evidence="2">
    <location>
        <begin position="307"/>
        <end position="316"/>
    </location>
</feature>